<evidence type="ECO:0000313" key="2">
    <source>
        <dbReference type="Proteomes" id="UP001516023"/>
    </source>
</evidence>
<gene>
    <name evidence="1" type="ORF">HJC23_005627</name>
</gene>
<name>A0ABD3Q4E3_9STRA</name>
<dbReference type="SUPFAM" id="SSF52266">
    <property type="entry name" value="SGNH hydrolase"/>
    <property type="match status" value="1"/>
</dbReference>
<dbReference type="EMBL" id="JABMIG020000094">
    <property type="protein sequence ID" value="KAL3793125.1"/>
    <property type="molecule type" value="Genomic_DNA"/>
</dbReference>
<dbReference type="AlphaFoldDB" id="A0ABD3Q4E3"/>
<comment type="caution">
    <text evidence="1">The sequence shown here is derived from an EMBL/GenBank/DDBJ whole genome shotgun (WGS) entry which is preliminary data.</text>
</comment>
<reference evidence="1 2" key="1">
    <citation type="journal article" date="2020" name="G3 (Bethesda)">
        <title>Improved Reference Genome for Cyclotella cryptica CCMP332, a Model for Cell Wall Morphogenesis, Salinity Adaptation, and Lipid Production in Diatoms (Bacillariophyta).</title>
        <authorList>
            <person name="Roberts W.R."/>
            <person name="Downey K.M."/>
            <person name="Ruck E.C."/>
            <person name="Traller J.C."/>
            <person name="Alverson A.J."/>
        </authorList>
    </citation>
    <scope>NUCLEOTIDE SEQUENCE [LARGE SCALE GENOMIC DNA]</scope>
    <source>
        <strain evidence="1 2">CCMP332</strain>
    </source>
</reference>
<evidence type="ECO:0008006" key="3">
    <source>
        <dbReference type="Google" id="ProtNLM"/>
    </source>
</evidence>
<dbReference type="Proteomes" id="UP001516023">
    <property type="component" value="Unassembled WGS sequence"/>
</dbReference>
<dbReference type="Gene3D" id="3.40.50.1110">
    <property type="entry name" value="SGNH hydrolase"/>
    <property type="match status" value="1"/>
</dbReference>
<proteinExistence type="predicted"/>
<sequence>MKHYIQLILVGDSDISRWPSSLYPQCSLIYSDLYRDVETSVRQLGQSGAVLSDLIPQLRRWRAEDPSSDGSLCERMNVFVACAGENDIGSGRSLESLLETFRSFVDELFAHEEQERNHKIQNYLIFLGPKFSLTYKDYRSNQTNKLKVLIDD</sequence>
<keyword evidence="2" id="KW-1185">Reference proteome</keyword>
<accession>A0ABD3Q4E3</accession>
<organism evidence="1 2">
    <name type="scientific">Cyclotella cryptica</name>
    <dbReference type="NCBI Taxonomy" id="29204"/>
    <lineage>
        <taxon>Eukaryota</taxon>
        <taxon>Sar</taxon>
        <taxon>Stramenopiles</taxon>
        <taxon>Ochrophyta</taxon>
        <taxon>Bacillariophyta</taxon>
        <taxon>Coscinodiscophyceae</taxon>
        <taxon>Thalassiosirophycidae</taxon>
        <taxon>Stephanodiscales</taxon>
        <taxon>Stephanodiscaceae</taxon>
        <taxon>Cyclotella</taxon>
    </lineage>
</organism>
<dbReference type="InterPro" id="IPR036514">
    <property type="entry name" value="SGNH_hydro_sf"/>
</dbReference>
<protein>
    <recommendedName>
        <fullName evidence="3">SGNH hydrolase-type esterase domain-containing protein</fullName>
    </recommendedName>
</protein>
<evidence type="ECO:0000313" key="1">
    <source>
        <dbReference type="EMBL" id="KAL3793125.1"/>
    </source>
</evidence>